<sequence length="621" mass="70151">MVVVSDHFHFSHFTWKASPQDSEEETTSTPLKLSSPPPQDIKLKLYSRILHDDENNIHFGKWDRVSLEEKDAYSQAAHRMTDYMYNDLAIQLIPEHRRNASDFQYIDLGSGTGASALRIASQCTFPGKVVCLNVCPQQNRIAQRAVAQANLQQTIQIMEGDFEQMPFAENAFDVAFSQDAFIHARRKLQAFREAFRVVRPAGAFVFCDVMAGPMTTDEQVEQLSRDNAISNLMRPHETVQAMQEAGWKDVHSINVTNDMRISFQLMLQKVHASLETHQQDRDLLELYRQQIQTRIDQIDRGIIQWCVFHGRKPVVLQMLCRPPFPLVNTSELIVVKEQDNDPTSQDPSIVVVDILTPMPRAKVEALPSSVSLLITMSAGLDHIDMAACHERNITVQQAGRRAITSHVAQYGLALIVLGLRDALSQQQVPFPSQGWNLTWNIPGKPLEESKIALIGMGTIAKELVRQIRCLAPTAEILYHARSRHETAEAEYHLQYYDDLKEMASHCDILVPLCPLTDQTRNLINADVLYHLPTHAGLLNLSRGAVVDTEALTHALEAKQFRYAILDTTAPEPLPKDHPLWSLPNCFIFPHFATNTMAVRRALVDDIQPLVEEYFGLTCSDV</sequence>
<dbReference type="EMBL" id="BDSP01000222">
    <property type="protein sequence ID" value="GAX25165.1"/>
    <property type="molecule type" value="Genomic_DNA"/>
</dbReference>
<dbReference type="GO" id="GO:0008757">
    <property type="term" value="F:S-adenosylmethionine-dependent methyltransferase activity"/>
    <property type="evidence" value="ECO:0007669"/>
    <property type="project" value="InterPro"/>
</dbReference>
<dbReference type="InParanoid" id="A0A1Z5KGB0"/>
<keyword evidence="2" id="KW-0520">NAD</keyword>
<name>A0A1Z5KGB0_FISSO</name>
<dbReference type="GO" id="GO:0005829">
    <property type="term" value="C:cytosol"/>
    <property type="evidence" value="ECO:0007669"/>
    <property type="project" value="TreeGrafter"/>
</dbReference>
<comment type="caution">
    <text evidence="5">The sequence shown here is derived from an EMBL/GenBank/DDBJ whole genome shotgun (WGS) entry which is preliminary data.</text>
</comment>
<dbReference type="SUPFAM" id="SSF52283">
    <property type="entry name" value="Formate/glycerate dehydrogenase catalytic domain-like"/>
    <property type="match status" value="1"/>
</dbReference>
<protein>
    <submittedName>
        <fullName evidence="5">Glyoxylate/hydroxypyruvate reductase</fullName>
        <ecNumber evidence="5">1.1.1.79</ecNumber>
        <ecNumber evidence="5">1.1.1.81</ecNumber>
    </submittedName>
</protein>
<feature type="domain" description="Methyltransferase type 11" evidence="4">
    <location>
        <begin position="107"/>
        <end position="206"/>
    </location>
</feature>
<dbReference type="Gene3D" id="3.40.50.720">
    <property type="entry name" value="NAD(P)-binding Rossmann-like Domain"/>
    <property type="match status" value="2"/>
</dbReference>
<keyword evidence="6" id="KW-1185">Reference proteome</keyword>
<evidence type="ECO:0000256" key="2">
    <source>
        <dbReference type="ARBA" id="ARBA00023027"/>
    </source>
</evidence>
<dbReference type="OrthoDB" id="193370at2759"/>
<dbReference type="Pfam" id="PF02826">
    <property type="entry name" value="2-Hacid_dh_C"/>
    <property type="match status" value="1"/>
</dbReference>
<evidence type="ECO:0000259" key="4">
    <source>
        <dbReference type="Pfam" id="PF08241"/>
    </source>
</evidence>
<dbReference type="GO" id="GO:0030267">
    <property type="term" value="F:glyoxylate reductase (NADPH) activity"/>
    <property type="evidence" value="ECO:0007669"/>
    <property type="project" value="UniProtKB-EC"/>
</dbReference>
<dbReference type="GO" id="GO:0051287">
    <property type="term" value="F:NAD binding"/>
    <property type="evidence" value="ECO:0007669"/>
    <property type="project" value="InterPro"/>
</dbReference>
<dbReference type="SUPFAM" id="SSF53335">
    <property type="entry name" value="S-adenosyl-L-methionine-dependent methyltransferases"/>
    <property type="match status" value="1"/>
</dbReference>
<evidence type="ECO:0000313" key="5">
    <source>
        <dbReference type="EMBL" id="GAX25165.1"/>
    </source>
</evidence>
<dbReference type="Proteomes" id="UP000198406">
    <property type="component" value="Unassembled WGS sequence"/>
</dbReference>
<dbReference type="SUPFAM" id="SSF51735">
    <property type="entry name" value="NAD(P)-binding Rossmann-fold domains"/>
    <property type="match status" value="1"/>
</dbReference>
<dbReference type="EC" id="1.1.1.79" evidence="5"/>
<keyword evidence="1 5" id="KW-0560">Oxidoreductase</keyword>
<dbReference type="InterPro" id="IPR050223">
    <property type="entry name" value="D-isomer_2-hydroxyacid_DH"/>
</dbReference>
<dbReference type="AlphaFoldDB" id="A0A1Z5KGB0"/>
<dbReference type="EC" id="1.1.1.81" evidence="5"/>
<dbReference type="PANTHER" id="PTHR10996">
    <property type="entry name" value="2-HYDROXYACID DEHYDROGENASE-RELATED"/>
    <property type="match status" value="1"/>
</dbReference>
<dbReference type="GO" id="GO:0016618">
    <property type="term" value="F:hydroxypyruvate reductase [NAD(P)H] activity"/>
    <property type="evidence" value="ECO:0007669"/>
    <property type="project" value="UniProtKB-EC"/>
</dbReference>
<dbReference type="PANTHER" id="PTHR10996:SF178">
    <property type="entry name" value="2-HYDROXYACID DEHYDROGENASE YGL185C-RELATED"/>
    <property type="match status" value="1"/>
</dbReference>
<gene>
    <name evidence="5" type="ORF">FisN_16Hu002</name>
</gene>
<dbReference type="InterPro" id="IPR029063">
    <property type="entry name" value="SAM-dependent_MTases_sf"/>
</dbReference>
<reference evidence="5 6" key="1">
    <citation type="journal article" date="2015" name="Plant Cell">
        <title>Oil accumulation by the oleaginous diatom Fistulifera solaris as revealed by the genome and transcriptome.</title>
        <authorList>
            <person name="Tanaka T."/>
            <person name="Maeda Y."/>
            <person name="Veluchamy A."/>
            <person name="Tanaka M."/>
            <person name="Abida H."/>
            <person name="Marechal E."/>
            <person name="Bowler C."/>
            <person name="Muto M."/>
            <person name="Sunaga Y."/>
            <person name="Tanaka M."/>
            <person name="Yoshino T."/>
            <person name="Taniguchi T."/>
            <person name="Fukuda Y."/>
            <person name="Nemoto M."/>
            <person name="Matsumoto M."/>
            <person name="Wong P.S."/>
            <person name="Aburatani S."/>
            <person name="Fujibuchi W."/>
        </authorList>
    </citation>
    <scope>NUCLEOTIDE SEQUENCE [LARGE SCALE GENOMIC DNA]</scope>
    <source>
        <strain evidence="5 6">JPCC DA0580</strain>
    </source>
</reference>
<evidence type="ECO:0000259" key="3">
    <source>
        <dbReference type="Pfam" id="PF02826"/>
    </source>
</evidence>
<dbReference type="Pfam" id="PF08241">
    <property type="entry name" value="Methyltransf_11"/>
    <property type="match status" value="1"/>
</dbReference>
<keyword evidence="5" id="KW-0670">Pyruvate</keyword>
<dbReference type="InterPro" id="IPR013216">
    <property type="entry name" value="Methyltransf_11"/>
</dbReference>
<dbReference type="InterPro" id="IPR006140">
    <property type="entry name" value="D-isomer_DH_NAD-bd"/>
</dbReference>
<dbReference type="Gene3D" id="3.40.50.150">
    <property type="entry name" value="Vaccinia Virus protein VP39"/>
    <property type="match status" value="1"/>
</dbReference>
<evidence type="ECO:0000313" key="6">
    <source>
        <dbReference type="Proteomes" id="UP000198406"/>
    </source>
</evidence>
<dbReference type="CDD" id="cd02440">
    <property type="entry name" value="AdoMet_MTases"/>
    <property type="match status" value="1"/>
</dbReference>
<feature type="domain" description="D-isomer specific 2-hydroxyacid dehydrogenase NAD-binding" evidence="3">
    <location>
        <begin position="433"/>
        <end position="592"/>
    </location>
</feature>
<proteinExistence type="predicted"/>
<accession>A0A1Z5KGB0</accession>
<organism evidence="5 6">
    <name type="scientific">Fistulifera solaris</name>
    <name type="common">Oleaginous diatom</name>
    <dbReference type="NCBI Taxonomy" id="1519565"/>
    <lineage>
        <taxon>Eukaryota</taxon>
        <taxon>Sar</taxon>
        <taxon>Stramenopiles</taxon>
        <taxon>Ochrophyta</taxon>
        <taxon>Bacillariophyta</taxon>
        <taxon>Bacillariophyceae</taxon>
        <taxon>Bacillariophycidae</taxon>
        <taxon>Naviculales</taxon>
        <taxon>Naviculaceae</taxon>
        <taxon>Fistulifera</taxon>
    </lineage>
</organism>
<dbReference type="InterPro" id="IPR036291">
    <property type="entry name" value="NAD(P)-bd_dom_sf"/>
</dbReference>
<evidence type="ECO:0000256" key="1">
    <source>
        <dbReference type="ARBA" id="ARBA00023002"/>
    </source>
</evidence>